<dbReference type="Pfam" id="PF07282">
    <property type="entry name" value="Cas12f1-like_TNB"/>
    <property type="match status" value="1"/>
</dbReference>
<proteinExistence type="inferred from homology"/>
<evidence type="ECO:0000256" key="1">
    <source>
        <dbReference type="ARBA" id="ARBA00008761"/>
    </source>
</evidence>
<dbReference type="NCBIfam" id="TIGR01766">
    <property type="entry name" value="IS200/IS605 family accessory protein TnpB-like domain"/>
    <property type="match status" value="1"/>
</dbReference>
<dbReference type="Proteomes" id="UP000010473">
    <property type="component" value="Chromosome"/>
</dbReference>
<evidence type="ECO:0000313" key="8">
    <source>
        <dbReference type="Proteomes" id="UP000010473"/>
    </source>
</evidence>
<dbReference type="HOGENOM" id="CLU_032903_1_1_3"/>
<dbReference type="OrthoDB" id="442016at2"/>
<sequence>MFVLEAKLRGSTKQFAVIDEMIRTAGFVRNSCIRHWMDNRGVGQYDLSALCAVLGKEYEWAKKLNSQARQASAERAWQSIKRFYDNCKNPAIKKKGYPRFKKSRSVEYKTTGYKLSEDRQSISFTDGFKAGSFRMIGAFDLNYYQPEQIKRVRIVHRADGYYAQFCIAIDRLEEVEPTEEVIALDVGLMHFYTDNRGNKVENPRHLRKSEKALKRLQKRVSRKVKGSNKRKIAINKLGRKHLKVSRQRKDFAVKLARCVVKSNDLVVFEKLMVRNMVKNCRLAKSISDAAWRQFFEWLEYYGQVFGKIVIAVPPQYTSQECSSCHRIVKKSLSERTHACECGCILDRDENASRNLLAKGLEYLSRGGHSRMNAQGHLNLCQISESLLDKFGG</sequence>
<organism evidence="7 8">
    <name type="scientific">Stanieria cyanosphaera (strain ATCC 29371 / PCC 7437)</name>
    <dbReference type="NCBI Taxonomy" id="111780"/>
    <lineage>
        <taxon>Bacteria</taxon>
        <taxon>Bacillati</taxon>
        <taxon>Cyanobacteriota</taxon>
        <taxon>Cyanophyceae</taxon>
        <taxon>Pleurocapsales</taxon>
        <taxon>Dermocarpellaceae</taxon>
        <taxon>Stanieria</taxon>
    </lineage>
</organism>
<dbReference type="PATRIC" id="fig|111780.3.peg.3012"/>
<accession>K9XUY5</accession>
<evidence type="ECO:0000259" key="6">
    <source>
        <dbReference type="Pfam" id="PF07282"/>
    </source>
</evidence>
<evidence type="ECO:0000256" key="2">
    <source>
        <dbReference type="ARBA" id="ARBA00022578"/>
    </source>
</evidence>
<feature type="domain" description="Probable transposase IS891/IS1136/IS1341" evidence="5">
    <location>
        <begin position="164"/>
        <end position="279"/>
    </location>
</feature>
<dbReference type="GO" id="GO:0003677">
    <property type="term" value="F:DNA binding"/>
    <property type="evidence" value="ECO:0007669"/>
    <property type="project" value="UniProtKB-KW"/>
</dbReference>
<dbReference type="RefSeq" id="WP_015194082.1">
    <property type="nucleotide sequence ID" value="NC_019748.1"/>
</dbReference>
<dbReference type="InterPro" id="IPR001959">
    <property type="entry name" value="Transposase"/>
</dbReference>
<dbReference type="Pfam" id="PF01385">
    <property type="entry name" value="OrfB_IS605"/>
    <property type="match status" value="1"/>
</dbReference>
<dbReference type="eggNOG" id="COG0675">
    <property type="taxonomic scope" value="Bacteria"/>
</dbReference>
<gene>
    <name evidence="7" type="ordered locus">Sta7437_2896</name>
</gene>
<evidence type="ECO:0000256" key="4">
    <source>
        <dbReference type="ARBA" id="ARBA00023172"/>
    </source>
</evidence>
<comment type="similarity">
    <text evidence="1">In the C-terminal section; belongs to the transposase 35 family.</text>
</comment>
<dbReference type="GO" id="GO:0032196">
    <property type="term" value="P:transposition"/>
    <property type="evidence" value="ECO:0007669"/>
    <property type="project" value="UniProtKB-KW"/>
</dbReference>
<dbReference type="InterPro" id="IPR010095">
    <property type="entry name" value="Cas12f1-like_TNB"/>
</dbReference>
<dbReference type="KEGG" id="scs:Sta7437_2896"/>
<keyword evidence="2" id="KW-0815">Transposition</keyword>
<protein>
    <submittedName>
        <fullName evidence="7">Transposase, IS605 OrfB family</fullName>
    </submittedName>
</protein>
<name>K9XUY5_STAC7</name>
<dbReference type="NCBIfam" id="NF040570">
    <property type="entry name" value="guided_TnpB"/>
    <property type="match status" value="1"/>
</dbReference>
<keyword evidence="4" id="KW-0233">DNA recombination</keyword>
<dbReference type="GO" id="GO:0006310">
    <property type="term" value="P:DNA recombination"/>
    <property type="evidence" value="ECO:0007669"/>
    <property type="project" value="UniProtKB-KW"/>
</dbReference>
<reference evidence="8" key="1">
    <citation type="journal article" date="2013" name="Proc. Natl. Acad. Sci. U.S.A.">
        <title>Improving the coverage of the cyanobacterial phylum using diversity-driven genome sequencing.</title>
        <authorList>
            <person name="Shih P.M."/>
            <person name="Wu D."/>
            <person name="Latifi A."/>
            <person name="Axen S.D."/>
            <person name="Fewer D.P."/>
            <person name="Talla E."/>
            <person name="Calteau A."/>
            <person name="Cai F."/>
            <person name="Tandeau de Marsac N."/>
            <person name="Rippka R."/>
            <person name="Herdman M."/>
            <person name="Sivonen K."/>
            <person name="Coursin T."/>
            <person name="Laurent T."/>
            <person name="Goodwin L."/>
            <person name="Nolan M."/>
            <person name="Davenport K.W."/>
            <person name="Han C.S."/>
            <person name="Rubin E.M."/>
            <person name="Eisen J.A."/>
            <person name="Woyke T."/>
            <person name="Gugger M."/>
            <person name="Kerfeld C.A."/>
        </authorList>
    </citation>
    <scope>NUCLEOTIDE SEQUENCE [LARGE SCALE GENOMIC DNA]</scope>
    <source>
        <strain evidence="8">ATCC 29371 / PCC 7437</strain>
    </source>
</reference>
<evidence type="ECO:0000259" key="5">
    <source>
        <dbReference type="Pfam" id="PF01385"/>
    </source>
</evidence>
<evidence type="ECO:0000256" key="3">
    <source>
        <dbReference type="ARBA" id="ARBA00023125"/>
    </source>
</evidence>
<dbReference type="AlphaFoldDB" id="K9XUY5"/>
<evidence type="ECO:0000313" key="7">
    <source>
        <dbReference type="EMBL" id="AFZ36415.1"/>
    </source>
</evidence>
<keyword evidence="8" id="KW-1185">Reference proteome</keyword>
<dbReference type="EMBL" id="CP003653">
    <property type="protein sequence ID" value="AFZ36415.1"/>
    <property type="molecule type" value="Genomic_DNA"/>
</dbReference>
<keyword evidence="3" id="KW-0238">DNA-binding</keyword>
<feature type="domain" description="Cas12f1-like TNB" evidence="6">
    <location>
        <begin position="291"/>
        <end position="355"/>
    </location>
</feature>